<evidence type="ECO:0000313" key="1">
    <source>
        <dbReference type="EMBL" id="SUJ26996.1"/>
    </source>
</evidence>
<evidence type="ECO:0000313" key="2">
    <source>
        <dbReference type="Proteomes" id="UP000254893"/>
    </source>
</evidence>
<gene>
    <name evidence="1" type="ORF">NCTC11388_04046</name>
</gene>
<name>A0A380CSZ3_SPHSI</name>
<sequence>MIRDSAGSPTLKPAEDLIQNTATRIRFSEFSLTVSRLVSYEEDATTAIRNTDSLQIGAEMGETIEGQLISISNNQLKGLKIEQRYETSVTIMNEGPHCDLTEWKHFYSEWKPLKQNKEGQFICDSYTEADYTKFPDVAIEDLKRAAKDYCGKDWYVLIENIKSPNEYPSAVGISQYQLRISGQRKDNGKTVTKLIYISVPMGC</sequence>
<dbReference type="EMBL" id="UGYW01000002">
    <property type="protein sequence ID" value="SUJ26996.1"/>
    <property type="molecule type" value="Genomic_DNA"/>
</dbReference>
<proteinExistence type="predicted"/>
<accession>A0A380CSZ3</accession>
<dbReference type="AlphaFoldDB" id="A0A380CSZ3"/>
<organism evidence="1 2">
    <name type="scientific">Sphingobacterium spiritivorum</name>
    <name type="common">Flavobacterium spiritivorum</name>
    <dbReference type="NCBI Taxonomy" id="258"/>
    <lineage>
        <taxon>Bacteria</taxon>
        <taxon>Pseudomonadati</taxon>
        <taxon>Bacteroidota</taxon>
        <taxon>Sphingobacteriia</taxon>
        <taxon>Sphingobacteriales</taxon>
        <taxon>Sphingobacteriaceae</taxon>
        <taxon>Sphingobacterium</taxon>
    </lineage>
</organism>
<protein>
    <submittedName>
        <fullName evidence="1">Uncharacterized protein</fullName>
    </submittedName>
</protein>
<dbReference type="Proteomes" id="UP000254893">
    <property type="component" value="Unassembled WGS sequence"/>
</dbReference>
<reference evidence="1 2" key="1">
    <citation type="submission" date="2018-06" db="EMBL/GenBank/DDBJ databases">
        <authorList>
            <consortium name="Pathogen Informatics"/>
            <person name="Doyle S."/>
        </authorList>
    </citation>
    <scope>NUCLEOTIDE SEQUENCE [LARGE SCALE GENOMIC DNA]</scope>
    <source>
        <strain evidence="1 2">NCTC11388</strain>
    </source>
</reference>